<evidence type="ECO:0000313" key="2">
    <source>
        <dbReference type="EMBL" id="KAK7728819.1"/>
    </source>
</evidence>
<protein>
    <submittedName>
        <fullName evidence="2">Uncharacterized protein</fullName>
    </submittedName>
</protein>
<gene>
    <name evidence="2" type="ORF">SLS63_006427</name>
</gene>
<accession>A0ABR1P856</accession>
<evidence type="ECO:0000313" key="3">
    <source>
        <dbReference type="Proteomes" id="UP001430848"/>
    </source>
</evidence>
<feature type="region of interest" description="Disordered" evidence="1">
    <location>
        <begin position="311"/>
        <end position="336"/>
    </location>
</feature>
<proteinExistence type="predicted"/>
<keyword evidence="3" id="KW-1185">Reference proteome</keyword>
<organism evidence="2 3">
    <name type="scientific">Diaporthe eres</name>
    <name type="common">Phomopsis oblonga</name>
    <dbReference type="NCBI Taxonomy" id="83184"/>
    <lineage>
        <taxon>Eukaryota</taxon>
        <taxon>Fungi</taxon>
        <taxon>Dikarya</taxon>
        <taxon>Ascomycota</taxon>
        <taxon>Pezizomycotina</taxon>
        <taxon>Sordariomycetes</taxon>
        <taxon>Sordariomycetidae</taxon>
        <taxon>Diaporthales</taxon>
        <taxon>Diaporthaceae</taxon>
        <taxon>Diaporthe</taxon>
        <taxon>Diaporthe eres species complex</taxon>
    </lineage>
</organism>
<dbReference type="Proteomes" id="UP001430848">
    <property type="component" value="Unassembled WGS sequence"/>
</dbReference>
<evidence type="ECO:0000256" key="1">
    <source>
        <dbReference type="SAM" id="MobiDB-lite"/>
    </source>
</evidence>
<feature type="compositionally biased region" description="Polar residues" evidence="1">
    <location>
        <begin position="311"/>
        <end position="321"/>
    </location>
</feature>
<reference evidence="2 3" key="1">
    <citation type="submission" date="2024-02" db="EMBL/GenBank/DDBJ databases">
        <title>De novo assembly and annotation of 12 fungi associated with fruit tree decline syndrome in Ontario, Canada.</title>
        <authorList>
            <person name="Sulman M."/>
            <person name="Ellouze W."/>
            <person name="Ilyukhin E."/>
        </authorList>
    </citation>
    <scope>NUCLEOTIDE SEQUENCE [LARGE SCALE GENOMIC DNA]</scope>
    <source>
        <strain evidence="2 3">M169</strain>
    </source>
</reference>
<sequence length="356" mass="40604">MTGEYSDASSLYWSPGWNFERWVHADENDLATLPEDELLKIQDGLRDVLGDAGMNKLSRHMFDLEQEQQPQQKQEDIKKRTLEVDVKGPTTSSSAEDAETPAFSPPNWLRIWRKHFNGQQWGCVAFRAACYGASDDDEQRWTIFKTQLQRVDELPFERAIARAKEGAIIPDDFDDARAKLTIQWEEVPARQESSAANTSSDLFRSEYAALRPSLNSGLSWDLFLCASSETVESFEKEASNTDETSGLWRPRAPSLLAVAADEDAGLEIDHEERIWLKPVFKVAAEALVESLIDVVDMGTPLQRVTRNVRGTNELDTATGHQVQEEPKKEPEELDEIWWSIHPSPERLRKKRRRMES</sequence>
<name>A0ABR1P856_DIAER</name>
<dbReference type="EMBL" id="JAKNSF020000031">
    <property type="protein sequence ID" value="KAK7728819.1"/>
    <property type="molecule type" value="Genomic_DNA"/>
</dbReference>
<comment type="caution">
    <text evidence="2">The sequence shown here is derived from an EMBL/GenBank/DDBJ whole genome shotgun (WGS) entry which is preliminary data.</text>
</comment>